<dbReference type="AlphaFoldDB" id="A0A9P6Q5Q8"/>
<feature type="region of interest" description="Disordered" evidence="1">
    <location>
        <begin position="91"/>
        <end position="122"/>
    </location>
</feature>
<gene>
    <name evidence="2" type="ORF">BG011_002581</name>
</gene>
<dbReference type="EMBL" id="JAAAJA010000184">
    <property type="protein sequence ID" value="KAG0259533.1"/>
    <property type="molecule type" value="Genomic_DNA"/>
</dbReference>
<dbReference type="Proteomes" id="UP000726737">
    <property type="component" value="Unassembled WGS sequence"/>
</dbReference>
<accession>A0A9P6Q5Q8</accession>
<evidence type="ECO:0000313" key="2">
    <source>
        <dbReference type="EMBL" id="KAG0259533.1"/>
    </source>
</evidence>
<organism evidence="2 3">
    <name type="scientific">Mortierella polycephala</name>
    <dbReference type="NCBI Taxonomy" id="41804"/>
    <lineage>
        <taxon>Eukaryota</taxon>
        <taxon>Fungi</taxon>
        <taxon>Fungi incertae sedis</taxon>
        <taxon>Mucoromycota</taxon>
        <taxon>Mortierellomycotina</taxon>
        <taxon>Mortierellomycetes</taxon>
        <taxon>Mortierellales</taxon>
        <taxon>Mortierellaceae</taxon>
        <taxon>Mortierella</taxon>
    </lineage>
</organism>
<proteinExistence type="predicted"/>
<sequence>MNDTVYTKSGSDEGSAKDTREHEADQSEASAVSRLDLTAELTFAQERLAVIEKEDRTGADGEKVALEEFTKSTQALIESRSLLNEKQAQLDALDESDTTRSSVQSELDQLTEDAKHKEHQWSATKEVYHREFGPITEDSSSSVTQVKAKAEHDIKALQEQIANLQKQLNAVSIKRKQMVADAEEQQKRLDEQDTIDNEQDDD</sequence>
<comment type="caution">
    <text evidence="2">The sequence shown here is derived from an EMBL/GenBank/DDBJ whole genome shotgun (WGS) entry which is preliminary data.</text>
</comment>
<reference evidence="2" key="1">
    <citation type="journal article" date="2020" name="Fungal Divers.">
        <title>Resolving the Mortierellaceae phylogeny through synthesis of multi-gene phylogenetics and phylogenomics.</title>
        <authorList>
            <person name="Vandepol N."/>
            <person name="Liber J."/>
            <person name="Desiro A."/>
            <person name="Na H."/>
            <person name="Kennedy M."/>
            <person name="Barry K."/>
            <person name="Grigoriev I.V."/>
            <person name="Miller A.N."/>
            <person name="O'Donnell K."/>
            <person name="Stajich J.E."/>
            <person name="Bonito G."/>
        </authorList>
    </citation>
    <scope>NUCLEOTIDE SEQUENCE</scope>
    <source>
        <strain evidence="2">KOD948</strain>
    </source>
</reference>
<protein>
    <submittedName>
        <fullName evidence="2">Uncharacterized protein</fullName>
    </submittedName>
</protein>
<feature type="region of interest" description="Disordered" evidence="1">
    <location>
        <begin position="180"/>
        <end position="202"/>
    </location>
</feature>
<evidence type="ECO:0000313" key="3">
    <source>
        <dbReference type="Proteomes" id="UP000726737"/>
    </source>
</evidence>
<keyword evidence="3" id="KW-1185">Reference proteome</keyword>
<dbReference type="OrthoDB" id="2396899at2759"/>
<feature type="compositionally biased region" description="Basic and acidic residues" evidence="1">
    <location>
        <begin position="10"/>
        <end position="25"/>
    </location>
</feature>
<feature type="region of interest" description="Disordered" evidence="1">
    <location>
        <begin position="1"/>
        <end position="31"/>
    </location>
</feature>
<feature type="compositionally biased region" description="Polar residues" evidence="1">
    <location>
        <begin position="99"/>
        <end position="108"/>
    </location>
</feature>
<feature type="compositionally biased region" description="Basic and acidic residues" evidence="1">
    <location>
        <begin position="112"/>
        <end position="122"/>
    </location>
</feature>
<feature type="compositionally biased region" description="Acidic residues" evidence="1">
    <location>
        <begin position="192"/>
        <end position="202"/>
    </location>
</feature>
<evidence type="ECO:0000256" key="1">
    <source>
        <dbReference type="SAM" id="MobiDB-lite"/>
    </source>
</evidence>
<name>A0A9P6Q5Q8_9FUNG</name>